<feature type="transmembrane region" description="Helical" evidence="2">
    <location>
        <begin position="114"/>
        <end position="135"/>
    </location>
</feature>
<feature type="transmembrane region" description="Helical" evidence="2">
    <location>
        <begin position="313"/>
        <end position="336"/>
    </location>
</feature>
<feature type="compositionally biased region" description="Basic and acidic residues" evidence="1">
    <location>
        <begin position="508"/>
        <end position="517"/>
    </location>
</feature>
<evidence type="ECO:0000256" key="1">
    <source>
        <dbReference type="SAM" id="MobiDB-lite"/>
    </source>
</evidence>
<keyword evidence="2" id="KW-0812">Transmembrane</keyword>
<feature type="compositionally biased region" description="Low complexity" evidence="1">
    <location>
        <begin position="442"/>
        <end position="468"/>
    </location>
</feature>
<protein>
    <submittedName>
        <fullName evidence="3">Uncharacterized protein</fullName>
    </submittedName>
</protein>
<feature type="transmembrane region" description="Helical" evidence="2">
    <location>
        <begin position="12"/>
        <end position="32"/>
    </location>
</feature>
<gene>
    <name evidence="3" type="ORF">SAMN05421848_2380</name>
</gene>
<dbReference type="AlphaFoldDB" id="A0A1I1LJ65"/>
<keyword evidence="4" id="KW-1185">Reference proteome</keyword>
<evidence type="ECO:0000313" key="4">
    <source>
        <dbReference type="Proteomes" id="UP000199046"/>
    </source>
</evidence>
<keyword evidence="2" id="KW-1133">Transmembrane helix</keyword>
<feature type="region of interest" description="Disordered" evidence="1">
    <location>
        <begin position="414"/>
        <end position="525"/>
    </location>
</feature>
<evidence type="ECO:0000313" key="3">
    <source>
        <dbReference type="EMBL" id="SFC71018.1"/>
    </source>
</evidence>
<feature type="compositionally biased region" description="Basic and acidic residues" evidence="1">
    <location>
        <begin position="414"/>
        <end position="432"/>
    </location>
</feature>
<proteinExistence type="predicted"/>
<feature type="compositionally biased region" description="Basic and acidic residues" evidence="1">
    <location>
        <begin position="471"/>
        <end position="501"/>
    </location>
</feature>
<feature type="transmembrane region" description="Helical" evidence="2">
    <location>
        <begin position="147"/>
        <end position="166"/>
    </location>
</feature>
<name>A0A1I1LJ65_9GAMM</name>
<dbReference type="EMBL" id="FOLY01000005">
    <property type="protein sequence ID" value="SFC71018.1"/>
    <property type="molecule type" value="Genomic_DNA"/>
</dbReference>
<feature type="transmembrane region" description="Helical" evidence="2">
    <location>
        <begin position="230"/>
        <end position="251"/>
    </location>
</feature>
<dbReference type="OrthoDB" id="5366203at2"/>
<accession>A0A1I1LJ65</accession>
<evidence type="ECO:0000256" key="2">
    <source>
        <dbReference type="SAM" id="Phobius"/>
    </source>
</evidence>
<dbReference type="RefSeq" id="WP_090134319.1">
    <property type="nucleotide sequence ID" value="NZ_FOLY01000005.1"/>
</dbReference>
<keyword evidence="2" id="KW-0472">Membrane</keyword>
<dbReference type="STRING" id="402385.SAMN05421848_2380"/>
<dbReference type="Proteomes" id="UP000199046">
    <property type="component" value="Unassembled WGS sequence"/>
</dbReference>
<organism evidence="3 4">
    <name type="scientific">Kushneria avicenniae</name>
    <dbReference type="NCBI Taxonomy" id="402385"/>
    <lineage>
        <taxon>Bacteria</taxon>
        <taxon>Pseudomonadati</taxon>
        <taxon>Pseudomonadota</taxon>
        <taxon>Gammaproteobacteria</taxon>
        <taxon>Oceanospirillales</taxon>
        <taxon>Halomonadaceae</taxon>
        <taxon>Kushneria</taxon>
    </lineage>
</organism>
<reference evidence="4" key="1">
    <citation type="submission" date="2016-10" db="EMBL/GenBank/DDBJ databases">
        <authorList>
            <person name="Varghese N."/>
            <person name="Submissions S."/>
        </authorList>
    </citation>
    <scope>NUCLEOTIDE SEQUENCE [LARGE SCALE GENOMIC DNA]</scope>
    <source>
        <strain evidence="4">DSM 23439</strain>
    </source>
</reference>
<sequence>MNDLLHLINSYRILLGAIVLLLLTALLIHRFWDRISLMVLRIHCALPGIGKVARLSKNSQSHDSQTGWFTSENELCAHFRQHLEERDRASPAFFVKCQSYLDKAQETGRRELPLLGWVLIAAMVFVEAMGFSYVLAGWTIPGASEALQQKGALGIAFLISALLVYLTHKTGQEMHQNHLVRKVRTWFNGQDGNLMPDGGVTLEQNEIDDGAPTWRQLLNRLRTNANVKPSWAITGITAAFIIAIAIGATYVRGQALDEMLSSQQMSQGSGMAGAQYQDPYSDAALPDELASIQRDADSGAEQSVIDHQRKGGWGTFIVLAFIFVFLQIMGTMIGYFTGFAGKESSKARSYIGKFRNKDEYVNYHVRRRNRVIHIAQKHLSTLQQRMLGRALQNNTDSHSIELLKHAGDRSFQRYAETSEREQRESDSRDLAHQHQTRAGDMTANAATPTPETTPGTSSSQPTATPAMTGDKGSDERSPTDRREAIRQRLEEERRQKALKAQEEDDAAYEARLRREMGLDSGGSSS</sequence>